<comment type="caution">
    <text evidence="1">The sequence shown here is derived from an EMBL/GenBank/DDBJ whole genome shotgun (WGS) entry which is preliminary data.</text>
</comment>
<proteinExistence type="predicted"/>
<evidence type="ECO:0000313" key="1">
    <source>
        <dbReference type="EMBL" id="KAJ7314965.1"/>
    </source>
</evidence>
<dbReference type="EMBL" id="JARIHO010000064">
    <property type="protein sequence ID" value="KAJ7314965.1"/>
    <property type="molecule type" value="Genomic_DNA"/>
</dbReference>
<evidence type="ECO:0000313" key="2">
    <source>
        <dbReference type="Proteomes" id="UP001218218"/>
    </source>
</evidence>
<keyword evidence="2" id="KW-1185">Reference proteome</keyword>
<dbReference type="Proteomes" id="UP001218218">
    <property type="component" value="Unassembled WGS sequence"/>
</dbReference>
<reference evidence="1" key="1">
    <citation type="submission" date="2023-03" db="EMBL/GenBank/DDBJ databases">
        <title>Massive genome expansion in bonnet fungi (Mycena s.s.) driven by repeated elements and novel gene families across ecological guilds.</title>
        <authorList>
            <consortium name="Lawrence Berkeley National Laboratory"/>
            <person name="Harder C.B."/>
            <person name="Miyauchi S."/>
            <person name="Viragh M."/>
            <person name="Kuo A."/>
            <person name="Thoen E."/>
            <person name="Andreopoulos B."/>
            <person name="Lu D."/>
            <person name="Skrede I."/>
            <person name="Drula E."/>
            <person name="Henrissat B."/>
            <person name="Morin E."/>
            <person name="Kohler A."/>
            <person name="Barry K."/>
            <person name="LaButti K."/>
            <person name="Morin E."/>
            <person name="Salamov A."/>
            <person name="Lipzen A."/>
            <person name="Mereny Z."/>
            <person name="Hegedus B."/>
            <person name="Baldrian P."/>
            <person name="Stursova M."/>
            <person name="Weitz H."/>
            <person name="Taylor A."/>
            <person name="Grigoriev I.V."/>
            <person name="Nagy L.G."/>
            <person name="Martin F."/>
            <person name="Kauserud H."/>
        </authorList>
    </citation>
    <scope>NUCLEOTIDE SEQUENCE</scope>
    <source>
        <strain evidence="1">CBHHK002</strain>
    </source>
</reference>
<accession>A0AAD6ZB26</accession>
<gene>
    <name evidence="1" type="ORF">DFH08DRAFT_1040585</name>
</gene>
<dbReference type="AlphaFoldDB" id="A0AAD6ZB26"/>
<name>A0AAD6ZB26_9AGAR</name>
<organism evidence="1 2">
    <name type="scientific">Mycena albidolilacea</name>
    <dbReference type="NCBI Taxonomy" id="1033008"/>
    <lineage>
        <taxon>Eukaryota</taxon>
        <taxon>Fungi</taxon>
        <taxon>Dikarya</taxon>
        <taxon>Basidiomycota</taxon>
        <taxon>Agaricomycotina</taxon>
        <taxon>Agaricomycetes</taxon>
        <taxon>Agaricomycetidae</taxon>
        <taxon>Agaricales</taxon>
        <taxon>Marasmiineae</taxon>
        <taxon>Mycenaceae</taxon>
        <taxon>Mycena</taxon>
    </lineage>
</organism>
<protein>
    <submittedName>
        <fullName evidence="1">Uncharacterized protein</fullName>
    </submittedName>
</protein>
<sequence>MSLIRIPSPFFVDISIQMNLGSNLCCLKPSLSIHIWQKLTFPASRQPEALRTHTRHVCLVDIHPYHVPPVADLLSKCPASVDLTPHWWEDYGNMLWALSLQRFSFCPTRLDHHSPPPNTFDVCRPVFSQVTHLDIGAHWRDWSELSQMPKLTHSVMRRILKHCKMLEAFVVRSPYPVRKIVISDDNLWDQTDNSRVVFLTVDRSVDWAKEARGGEDYWTAASAVVKKRRSRGSAG</sequence>